<accession>C4J769</accession>
<reference evidence="1" key="2">
    <citation type="submission" date="2012-06" db="EMBL/GenBank/DDBJ databases">
        <authorList>
            <person name="Yu Y."/>
            <person name="Currie J."/>
            <person name="Lomeli R."/>
            <person name="Angelova A."/>
            <person name="Collura K."/>
            <person name="Wissotski M."/>
            <person name="Campos D."/>
            <person name="Kudrna D."/>
            <person name="Golser W."/>
            <person name="Ashely E."/>
            <person name="Descour A."/>
            <person name="Fernandes J."/>
            <person name="Soderlund C."/>
            <person name="Walbot V."/>
        </authorList>
    </citation>
    <scope>NUCLEOTIDE SEQUENCE</scope>
    <source>
        <strain evidence="1">B73</strain>
    </source>
</reference>
<dbReference type="AlphaFoldDB" id="C4J769"/>
<sequence length="30" mass="3493">MGFHNCPSQKVVSCRLHYNESRVPSLHHQT</sequence>
<protein>
    <submittedName>
        <fullName evidence="1">Uncharacterized protein</fullName>
    </submittedName>
</protein>
<organism evidence="1">
    <name type="scientific">Zea mays</name>
    <name type="common">Maize</name>
    <dbReference type="NCBI Taxonomy" id="4577"/>
    <lineage>
        <taxon>Eukaryota</taxon>
        <taxon>Viridiplantae</taxon>
        <taxon>Streptophyta</taxon>
        <taxon>Embryophyta</taxon>
        <taxon>Tracheophyta</taxon>
        <taxon>Spermatophyta</taxon>
        <taxon>Magnoliopsida</taxon>
        <taxon>Liliopsida</taxon>
        <taxon>Poales</taxon>
        <taxon>Poaceae</taxon>
        <taxon>PACMAD clade</taxon>
        <taxon>Panicoideae</taxon>
        <taxon>Andropogonodae</taxon>
        <taxon>Andropogoneae</taxon>
        <taxon>Tripsacinae</taxon>
        <taxon>Zea</taxon>
    </lineage>
</organism>
<reference evidence="1" key="1">
    <citation type="journal article" date="2009" name="PLoS Genet.">
        <title>Sequencing, mapping, and analysis of 27,455 maize full-length cDNAs.</title>
        <authorList>
            <person name="Soderlund C."/>
            <person name="Descour A."/>
            <person name="Kudrna D."/>
            <person name="Bomhoff M."/>
            <person name="Boyd L."/>
            <person name="Currie J."/>
            <person name="Angelova A."/>
            <person name="Collura K."/>
            <person name="Wissotski M."/>
            <person name="Ashley E."/>
            <person name="Morrow D."/>
            <person name="Fernandes J."/>
            <person name="Walbot V."/>
            <person name="Yu Y."/>
        </authorList>
    </citation>
    <scope>NUCLEOTIDE SEQUENCE</scope>
    <source>
        <strain evidence="1">B73</strain>
    </source>
</reference>
<dbReference type="EMBL" id="BT086666">
    <property type="protein sequence ID" value="ACR37019.1"/>
    <property type="molecule type" value="mRNA"/>
</dbReference>
<proteinExistence type="evidence at transcript level"/>
<evidence type="ECO:0000313" key="1">
    <source>
        <dbReference type="EMBL" id="ACR37019.1"/>
    </source>
</evidence>
<name>C4J769_MAIZE</name>